<dbReference type="EMBL" id="LR026984">
    <property type="protein sequence ID" value="VCU39378.1"/>
    <property type="molecule type" value="Genomic_DNA"/>
</dbReference>
<keyword evidence="2" id="KW-1185">Reference proteome</keyword>
<dbReference type="AlphaFoldDB" id="A0A9X9L7U4"/>
<name>A0A9X9L7U4_BLUGR</name>
<gene>
    <name evidence="1" type="ORF">BGT96224V316_LOCUS621</name>
</gene>
<organism evidence="1 2">
    <name type="scientific">Blumeria graminis f. sp. tritici</name>
    <dbReference type="NCBI Taxonomy" id="62690"/>
    <lineage>
        <taxon>Eukaryota</taxon>
        <taxon>Fungi</taxon>
        <taxon>Dikarya</taxon>
        <taxon>Ascomycota</taxon>
        <taxon>Pezizomycotina</taxon>
        <taxon>Leotiomycetes</taxon>
        <taxon>Erysiphales</taxon>
        <taxon>Erysiphaceae</taxon>
        <taxon>Blumeria</taxon>
    </lineage>
</organism>
<evidence type="ECO:0000313" key="2">
    <source>
        <dbReference type="Proteomes" id="UP000324639"/>
    </source>
</evidence>
<proteinExistence type="predicted"/>
<accession>A0A9X9L7U4</accession>
<evidence type="ECO:0000313" key="1">
    <source>
        <dbReference type="EMBL" id="VCU39378.1"/>
    </source>
</evidence>
<protein>
    <submittedName>
        <fullName evidence="1">Bgt-50098</fullName>
    </submittedName>
</protein>
<sequence>MVDQSAVVKYSWVRIPGKSEIRFL</sequence>
<reference evidence="1 2" key="1">
    <citation type="submission" date="2018-08" db="EMBL/GenBank/DDBJ databases">
        <authorList>
            <person name="Muller C M."/>
        </authorList>
    </citation>
    <scope>NUCLEOTIDE SEQUENCE [LARGE SCALE GENOMIC DNA]</scope>
</reference>
<dbReference type="Proteomes" id="UP000324639">
    <property type="component" value="Chromosome Bgt_-01"/>
</dbReference>